<dbReference type="Pfam" id="PF13333">
    <property type="entry name" value="rve_2"/>
    <property type="match status" value="1"/>
</dbReference>
<comment type="function">
    <text evidence="1">Involved in the transposition of the insertion sequence.</text>
</comment>
<dbReference type="PROSITE" id="PS50994">
    <property type="entry name" value="INTEGRASE"/>
    <property type="match status" value="1"/>
</dbReference>
<dbReference type="Gene3D" id="3.30.420.10">
    <property type="entry name" value="Ribonuclease H-like superfamily/Ribonuclease H"/>
    <property type="match status" value="1"/>
</dbReference>
<dbReference type="Pfam" id="PF13518">
    <property type="entry name" value="HTH_28"/>
    <property type="match status" value="1"/>
</dbReference>
<dbReference type="PANTHER" id="PTHR46889">
    <property type="entry name" value="TRANSPOSASE INSF FOR INSERTION SEQUENCE IS3B-RELATED"/>
    <property type="match status" value="1"/>
</dbReference>
<dbReference type="AlphaFoldDB" id="A0AA46X4K9"/>
<organism evidence="4 5">
    <name type="scientific">Veillonella rogosae</name>
    <dbReference type="NCBI Taxonomy" id="423477"/>
    <lineage>
        <taxon>Bacteria</taxon>
        <taxon>Bacillati</taxon>
        <taxon>Bacillota</taxon>
        <taxon>Negativicutes</taxon>
        <taxon>Veillonellales</taxon>
        <taxon>Veillonellaceae</taxon>
        <taxon>Veillonella</taxon>
    </lineage>
</organism>
<dbReference type="NCBIfam" id="NF033516">
    <property type="entry name" value="transpos_IS3"/>
    <property type="match status" value="1"/>
</dbReference>
<evidence type="ECO:0000256" key="2">
    <source>
        <dbReference type="SAM" id="MobiDB-lite"/>
    </source>
</evidence>
<dbReference type="InterPro" id="IPR055247">
    <property type="entry name" value="InsJ-like_HTH"/>
</dbReference>
<evidence type="ECO:0000259" key="3">
    <source>
        <dbReference type="PROSITE" id="PS50994"/>
    </source>
</evidence>
<dbReference type="SUPFAM" id="SSF53098">
    <property type="entry name" value="Ribonuclease H-like"/>
    <property type="match status" value="1"/>
</dbReference>
<feature type="domain" description="Integrase catalytic" evidence="3">
    <location>
        <begin position="306"/>
        <end position="478"/>
    </location>
</feature>
<dbReference type="InterPro" id="IPR048020">
    <property type="entry name" value="Transpos_IS3"/>
</dbReference>
<dbReference type="InterPro" id="IPR012337">
    <property type="entry name" value="RNaseH-like_sf"/>
</dbReference>
<feature type="region of interest" description="Disordered" evidence="2">
    <location>
        <begin position="124"/>
        <end position="146"/>
    </location>
</feature>
<feature type="compositionally biased region" description="Basic residues" evidence="2">
    <location>
        <begin position="131"/>
        <end position="144"/>
    </location>
</feature>
<dbReference type="InterPro" id="IPR010921">
    <property type="entry name" value="Trp_repressor/repl_initiator"/>
</dbReference>
<dbReference type="InterPro" id="IPR050900">
    <property type="entry name" value="Transposase_IS3/IS150/IS904"/>
</dbReference>
<dbReference type="GO" id="GO:0043565">
    <property type="term" value="F:sequence-specific DNA binding"/>
    <property type="evidence" value="ECO:0007669"/>
    <property type="project" value="InterPro"/>
</dbReference>
<dbReference type="InterPro" id="IPR025948">
    <property type="entry name" value="HTH-like_dom"/>
</dbReference>
<dbReference type="InterPro" id="IPR001584">
    <property type="entry name" value="Integrase_cat-core"/>
</dbReference>
<name>A0AA46X4K9_9FIRM</name>
<dbReference type="InterPro" id="IPR036388">
    <property type="entry name" value="WH-like_DNA-bd_sf"/>
</dbReference>
<dbReference type="PANTHER" id="PTHR46889:SF4">
    <property type="entry name" value="TRANSPOSASE INSO FOR INSERTION SEQUENCE ELEMENT IS911B-RELATED"/>
    <property type="match status" value="1"/>
</dbReference>
<dbReference type="RefSeq" id="WP_265137918.1">
    <property type="nucleotide sequence ID" value="NZ_CP110418.1"/>
</dbReference>
<dbReference type="Gene3D" id="1.10.10.10">
    <property type="entry name" value="Winged helix-like DNA-binding domain superfamily/Winged helix DNA-binding domain"/>
    <property type="match status" value="2"/>
</dbReference>
<evidence type="ECO:0000256" key="1">
    <source>
        <dbReference type="ARBA" id="ARBA00002286"/>
    </source>
</evidence>
<dbReference type="GO" id="GO:0015074">
    <property type="term" value="P:DNA integration"/>
    <property type="evidence" value="ECO:0007669"/>
    <property type="project" value="InterPro"/>
</dbReference>
<dbReference type="EMBL" id="CP110418">
    <property type="protein sequence ID" value="UZG50771.1"/>
    <property type="molecule type" value="Genomic_DNA"/>
</dbReference>
<reference evidence="4" key="1">
    <citation type="submission" date="2022-11" db="EMBL/GenBank/DDBJ databases">
        <title>Complete genome sequence of Veillonella rogosae KCOM 3468 isolated from human Subgingival dental plaque of Chronic peridontitis Lesion.</title>
        <authorList>
            <person name="Park S.-N."/>
            <person name="Lim Y.K."/>
            <person name="Kook J.-K."/>
        </authorList>
    </citation>
    <scope>NUCLEOTIDE SEQUENCE</scope>
    <source>
        <strain evidence="4">KCOM 3468</strain>
    </source>
</reference>
<dbReference type="Pfam" id="PF13276">
    <property type="entry name" value="HTH_21"/>
    <property type="match status" value="1"/>
</dbReference>
<dbReference type="Proteomes" id="UP001164244">
    <property type="component" value="Chromosome"/>
</dbReference>
<dbReference type="SUPFAM" id="SSF48295">
    <property type="entry name" value="TrpR-like"/>
    <property type="match status" value="1"/>
</dbReference>
<evidence type="ECO:0000313" key="4">
    <source>
        <dbReference type="EMBL" id="UZG50771.1"/>
    </source>
</evidence>
<dbReference type="Pfam" id="PF00665">
    <property type="entry name" value="rve"/>
    <property type="match status" value="1"/>
</dbReference>
<evidence type="ECO:0000313" key="5">
    <source>
        <dbReference type="Proteomes" id="UP001164244"/>
    </source>
</evidence>
<accession>A0AA46X4K9</accession>
<dbReference type="KEGG" id="vrg:OKW85_08785"/>
<protein>
    <submittedName>
        <fullName evidence="4">IS3 family transposase</fullName>
    </submittedName>
</protein>
<gene>
    <name evidence="4" type="ORF">OKW85_08785</name>
</gene>
<dbReference type="InterPro" id="IPR036397">
    <property type="entry name" value="RNaseH_sf"/>
</dbReference>
<proteinExistence type="predicted"/>
<sequence length="480" mass="56900">MAKYSLIFKLKVVTAYLNGEGGYEYLTKKYGVKTTSQVRRWISAFKEFGKDGLCRKRNNTRYTSEFKLAVVESYLTSELSYRQIALQYGLNNPSLIARWKSDFMKYGTNAFVERPKGRIPTMSRTDEKAKITTHTKSRNQKKKKELTPEQARILELEKQLRYAQIENAYLKELRRLRLEDARKMKEQQESLAVSEEKFKLTEILAALRFPKATYMYWQQRFDRVDPDLQIRIAIEDIRKDHPNYGYRRLLPLLRSRGIVINKKRLQRIMQKFNLQVIAFSRKSRKYNSYKGVKGRIAPNRIKRRFYCSQPHQKITTDTTEFKYYELDANGALKVGKLYLDPFMDLYNLEIISFSISPTPSAESILSAQQQAIKKTADAKYRRTFHSDRGWGYQMKAYQHNLKVHNIFQSMSRRGNCLDNSPMENFFAILKQEMYYDNTFHSYDELKMAIENYIMYYNTKRIKEKLNWLSPVDYRLATTAA</sequence>